<accession>A0AAJ4R783</accession>
<evidence type="ECO:0000259" key="1">
    <source>
        <dbReference type="Pfam" id="PF01636"/>
    </source>
</evidence>
<organism evidence="2 3">
    <name type="scientific">Halosegnis longus</name>
    <dbReference type="NCBI Taxonomy" id="2216012"/>
    <lineage>
        <taxon>Archaea</taxon>
        <taxon>Methanobacteriati</taxon>
        <taxon>Methanobacteriota</taxon>
        <taxon>Stenosarchaea group</taxon>
        <taxon>Halobacteria</taxon>
        <taxon>Halobacteriales</taxon>
        <taxon>Natronomonadaceae</taxon>
        <taxon>Halosegnis</taxon>
    </lineage>
</organism>
<reference evidence="2 3" key="1">
    <citation type="submission" date="2018-11" db="EMBL/GenBank/DDBJ databases">
        <title>Genome sequences of Natronomonas sp. CBA1133.</title>
        <authorList>
            <person name="Roh S.W."/>
            <person name="Cha I.-T."/>
        </authorList>
    </citation>
    <scope>NUCLEOTIDE SEQUENCE [LARGE SCALE GENOMIC DNA]</scope>
    <source>
        <strain evidence="2 3">CBA1133</strain>
    </source>
</reference>
<proteinExistence type="predicted"/>
<dbReference type="Proteomes" id="UP000270581">
    <property type="component" value="Unassembled WGS sequence"/>
</dbReference>
<name>A0AAJ4R783_9EURY</name>
<dbReference type="InterPro" id="IPR002575">
    <property type="entry name" value="Aminoglycoside_PTrfase"/>
</dbReference>
<sequence>MSDDAIGFAAVAGMVAACRDDWTLDSFDRVEQGTDFVARVACSTPNGEQRAVLKATIAEWMTPEIARAEPRLFERIGRETAIPVPEVYGFVDRHAEYPTPFYLVEECPGENLEGRPETLAPAARERVLREAGEHLAALHELGEQPRFGQVGVSDGELAILPTDHDADSERELFRAGVDETCDALADGTAFPDYADEPQRFADLAEPLREALHARADALTEPEPPRYCHWDYRYGNLLLDPATGETTAVLDWANLSVREPAHNLAKVEAHLLDPGGNDSEARARELRALFRDSYESARDGWAFTPAKRDRMETYLLKCRTEAMACLPLWLEDATPREKAKREREHREYVREYL</sequence>
<dbReference type="SUPFAM" id="SSF56112">
    <property type="entry name" value="Protein kinase-like (PK-like)"/>
    <property type="match status" value="1"/>
</dbReference>
<dbReference type="AlphaFoldDB" id="A0AAJ4R783"/>
<dbReference type="InterPro" id="IPR011009">
    <property type="entry name" value="Kinase-like_dom_sf"/>
</dbReference>
<evidence type="ECO:0000313" key="3">
    <source>
        <dbReference type="Proteomes" id="UP000270581"/>
    </source>
</evidence>
<evidence type="ECO:0000313" key="2">
    <source>
        <dbReference type="EMBL" id="RNJ25451.1"/>
    </source>
</evidence>
<comment type="caution">
    <text evidence="2">The sequence shown here is derived from an EMBL/GenBank/DDBJ whole genome shotgun (WGS) entry which is preliminary data.</text>
</comment>
<dbReference type="EMBL" id="RJJC01000001">
    <property type="protein sequence ID" value="RNJ25451.1"/>
    <property type="molecule type" value="Genomic_DNA"/>
</dbReference>
<dbReference type="PANTHER" id="PTHR21310">
    <property type="entry name" value="AMINOGLYCOSIDE PHOSPHOTRANSFERASE-RELATED-RELATED"/>
    <property type="match status" value="1"/>
</dbReference>
<protein>
    <submittedName>
        <fullName evidence="2">Aminoglycoside phosphotransferase</fullName>
    </submittedName>
</protein>
<keyword evidence="3" id="KW-1185">Reference proteome</keyword>
<dbReference type="Pfam" id="PF01636">
    <property type="entry name" value="APH"/>
    <property type="match status" value="1"/>
</dbReference>
<feature type="domain" description="Aminoglycoside phosphotransferase" evidence="1">
    <location>
        <begin position="44"/>
        <end position="289"/>
    </location>
</feature>
<dbReference type="Gene3D" id="3.90.1200.10">
    <property type="match status" value="1"/>
</dbReference>
<gene>
    <name evidence="2" type="ORF">Nmn1133_01260</name>
</gene>
<dbReference type="RefSeq" id="WP_123123653.1">
    <property type="nucleotide sequence ID" value="NZ_QKNW01000001.1"/>
</dbReference>
<dbReference type="InterPro" id="IPR051678">
    <property type="entry name" value="AGP_Transferase"/>
</dbReference>